<name>A0ABV3CMG2_9ACTN</name>
<gene>
    <name evidence="2" type="ORF">AB0A88_38500</name>
</gene>
<organism evidence="2 3">
    <name type="scientific">Streptomyces narbonensis</name>
    <dbReference type="NCBI Taxonomy" id="67333"/>
    <lineage>
        <taxon>Bacteria</taxon>
        <taxon>Bacillati</taxon>
        <taxon>Actinomycetota</taxon>
        <taxon>Actinomycetes</taxon>
        <taxon>Kitasatosporales</taxon>
        <taxon>Streptomycetaceae</taxon>
        <taxon>Streptomyces</taxon>
    </lineage>
</organism>
<protein>
    <submittedName>
        <fullName evidence="2">PAS domain-containing protein</fullName>
    </submittedName>
</protein>
<comment type="caution">
    <text evidence="2">The sequence shown here is derived from an EMBL/GenBank/DDBJ whole genome shotgun (WGS) entry which is preliminary data.</text>
</comment>
<dbReference type="InterPro" id="IPR013656">
    <property type="entry name" value="PAS_4"/>
</dbReference>
<dbReference type="EMBL" id="JBEZAE010000053">
    <property type="protein sequence ID" value="MEU7075972.1"/>
    <property type="molecule type" value="Genomic_DNA"/>
</dbReference>
<sequence>MFLVHVRLRPHPLGALLPESVAALMAAADPTATAGGSTTGPTDPITAGGIGRVEHVSLHPRAESGPVIGVYVHARDPAAAEWVAVDAWHRAVAREPALNAWKLMAEPPLMRPDHDV</sequence>
<dbReference type="RefSeq" id="WP_358478486.1">
    <property type="nucleotide sequence ID" value="NZ_JBEZAE010000053.1"/>
</dbReference>
<dbReference type="Pfam" id="PF08448">
    <property type="entry name" value="PAS_4"/>
    <property type="match status" value="1"/>
</dbReference>
<evidence type="ECO:0000259" key="1">
    <source>
        <dbReference type="Pfam" id="PF08448"/>
    </source>
</evidence>
<evidence type="ECO:0000313" key="2">
    <source>
        <dbReference type="EMBL" id="MEU7075972.1"/>
    </source>
</evidence>
<accession>A0ABV3CMG2</accession>
<feature type="domain" description="PAS fold-4" evidence="1">
    <location>
        <begin position="10"/>
        <end position="78"/>
    </location>
</feature>
<reference evidence="2 3" key="1">
    <citation type="submission" date="2024-06" db="EMBL/GenBank/DDBJ databases">
        <title>The Natural Products Discovery Center: Release of the First 8490 Sequenced Strains for Exploring Actinobacteria Biosynthetic Diversity.</title>
        <authorList>
            <person name="Kalkreuter E."/>
            <person name="Kautsar S.A."/>
            <person name="Yang D."/>
            <person name="Bader C.D."/>
            <person name="Teijaro C.N."/>
            <person name="Fluegel L."/>
            <person name="Davis C.M."/>
            <person name="Simpson J.R."/>
            <person name="Lauterbach L."/>
            <person name="Steele A.D."/>
            <person name="Gui C."/>
            <person name="Meng S."/>
            <person name="Li G."/>
            <person name="Viehrig K."/>
            <person name="Ye F."/>
            <person name="Su P."/>
            <person name="Kiefer A.F."/>
            <person name="Nichols A."/>
            <person name="Cepeda A.J."/>
            <person name="Yan W."/>
            <person name="Fan B."/>
            <person name="Jiang Y."/>
            <person name="Adhikari A."/>
            <person name="Zheng C.-J."/>
            <person name="Schuster L."/>
            <person name="Cowan T.M."/>
            <person name="Smanski M.J."/>
            <person name="Chevrette M.G."/>
            <person name="De Carvalho L.P.S."/>
            <person name="Shen B."/>
        </authorList>
    </citation>
    <scope>NUCLEOTIDE SEQUENCE [LARGE SCALE GENOMIC DNA]</scope>
    <source>
        <strain evidence="2 3">NPDC045974</strain>
    </source>
</reference>
<proteinExistence type="predicted"/>
<keyword evidence="3" id="KW-1185">Reference proteome</keyword>
<dbReference type="Proteomes" id="UP001551329">
    <property type="component" value="Unassembled WGS sequence"/>
</dbReference>
<evidence type="ECO:0000313" key="3">
    <source>
        <dbReference type="Proteomes" id="UP001551329"/>
    </source>
</evidence>